<sequence>MAASWGNLLAFAALVVGTYGASDEKKVNKVFCYNSRSGEQSIYDNAIRDINLSGPIDWTQYRGKVVLVYPALNALQDSFKDFKVLGVPCNQFALQEPGDNGTEILNSLKYVRPGNGFEPNFELTEKIDVNGPNEHPLYTYLKSHCPPAWQSFASKYRLHYEGLQVSDVRWNFEKFLVDRKGVAVIRYSETFLPNDIRQDIQNLLAASES</sequence>
<dbReference type="CDD" id="cd00340">
    <property type="entry name" value="GSH_Peroxidase"/>
    <property type="match status" value="1"/>
</dbReference>
<keyword evidence="3" id="KW-0964">Secreted</keyword>
<evidence type="ECO:0000256" key="7">
    <source>
        <dbReference type="SAM" id="SignalP"/>
    </source>
</evidence>
<evidence type="ECO:0000256" key="5">
    <source>
        <dbReference type="ARBA" id="ARBA00022729"/>
    </source>
</evidence>
<gene>
    <name evidence="8" type="ORF">NP493_504g03030</name>
</gene>
<dbReference type="AlphaFoldDB" id="A0AAD9KYP2"/>
<dbReference type="InterPro" id="IPR036249">
    <property type="entry name" value="Thioredoxin-like_sf"/>
</dbReference>
<keyword evidence="4" id="KW-0575">Peroxidase</keyword>
<comment type="similarity">
    <text evidence="2">Belongs to the glutathione peroxidase family.</text>
</comment>
<dbReference type="GO" id="GO:0006979">
    <property type="term" value="P:response to oxidative stress"/>
    <property type="evidence" value="ECO:0007669"/>
    <property type="project" value="InterPro"/>
</dbReference>
<dbReference type="Gene3D" id="3.40.30.10">
    <property type="entry name" value="Glutaredoxin"/>
    <property type="match status" value="1"/>
</dbReference>
<dbReference type="PROSITE" id="PS51355">
    <property type="entry name" value="GLUTATHIONE_PEROXID_3"/>
    <property type="match status" value="1"/>
</dbReference>
<keyword evidence="6" id="KW-0560">Oxidoreductase</keyword>
<dbReference type="PIRSF" id="PIRSF000303">
    <property type="entry name" value="Glutathion_perox"/>
    <property type="match status" value="1"/>
</dbReference>
<dbReference type="GO" id="GO:0005576">
    <property type="term" value="C:extracellular region"/>
    <property type="evidence" value="ECO:0007669"/>
    <property type="project" value="UniProtKB-SubCell"/>
</dbReference>
<feature type="signal peptide" evidence="7">
    <location>
        <begin position="1"/>
        <end position="20"/>
    </location>
</feature>
<dbReference type="SUPFAM" id="SSF52833">
    <property type="entry name" value="Thioredoxin-like"/>
    <property type="match status" value="1"/>
</dbReference>
<dbReference type="EMBL" id="JAODUO010000504">
    <property type="protein sequence ID" value="KAK2179233.1"/>
    <property type="molecule type" value="Genomic_DNA"/>
</dbReference>
<evidence type="ECO:0000313" key="9">
    <source>
        <dbReference type="Proteomes" id="UP001209878"/>
    </source>
</evidence>
<evidence type="ECO:0000256" key="4">
    <source>
        <dbReference type="ARBA" id="ARBA00022559"/>
    </source>
</evidence>
<comment type="caution">
    <text evidence="8">The sequence shown here is derived from an EMBL/GenBank/DDBJ whole genome shotgun (WGS) entry which is preliminary data.</text>
</comment>
<accession>A0AAD9KYP2</accession>
<evidence type="ECO:0000256" key="2">
    <source>
        <dbReference type="ARBA" id="ARBA00006926"/>
    </source>
</evidence>
<evidence type="ECO:0008006" key="10">
    <source>
        <dbReference type="Google" id="ProtNLM"/>
    </source>
</evidence>
<dbReference type="PANTHER" id="PTHR11592">
    <property type="entry name" value="GLUTATHIONE PEROXIDASE"/>
    <property type="match status" value="1"/>
</dbReference>
<keyword evidence="9" id="KW-1185">Reference proteome</keyword>
<protein>
    <recommendedName>
        <fullName evidence="10">Glutathione peroxidase</fullName>
    </recommendedName>
</protein>
<evidence type="ECO:0000313" key="8">
    <source>
        <dbReference type="EMBL" id="KAK2179233.1"/>
    </source>
</evidence>
<evidence type="ECO:0000256" key="1">
    <source>
        <dbReference type="ARBA" id="ARBA00004613"/>
    </source>
</evidence>
<proteinExistence type="inferred from homology"/>
<comment type="subcellular location">
    <subcellularLocation>
        <location evidence="1">Secreted</location>
    </subcellularLocation>
</comment>
<dbReference type="GO" id="GO:0004602">
    <property type="term" value="F:glutathione peroxidase activity"/>
    <property type="evidence" value="ECO:0007669"/>
    <property type="project" value="TreeGrafter"/>
</dbReference>
<dbReference type="Pfam" id="PF00255">
    <property type="entry name" value="GSHPx"/>
    <property type="match status" value="1"/>
</dbReference>
<dbReference type="InterPro" id="IPR000889">
    <property type="entry name" value="Glutathione_peroxidase"/>
</dbReference>
<keyword evidence="5 7" id="KW-0732">Signal</keyword>
<evidence type="ECO:0000256" key="3">
    <source>
        <dbReference type="ARBA" id="ARBA00022525"/>
    </source>
</evidence>
<name>A0AAD9KYP2_RIDPI</name>
<evidence type="ECO:0000256" key="6">
    <source>
        <dbReference type="ARBA" id="ARBA00023002"/>
    </source>
</evidence>
<feature type="chain" id="PRO_5042123190" description="Glutathione peroxidase" evidence="7">
    <location>
        <begin position="21"/>
        <end position="209"/>
    </location>
</feature>
<dbReference type="Proteomes" id="UP001209878">
    <property type="component" value="Unassembled WGS sequence"/>
</dbReference>
<organism evidence="8 9">
    <name type="scientific">Ridgeia piscesae</name>
    <name type="common">Tubeworm</name>
    <dbReference type="NCBI Taxonomy" id="27915"/>
    <lineage>
        <taxon>Eukaryota</taxon>
        <taxon>Metazoa</taxon>
        <taxon>Spiralia</taxon>
        <taxon>Lophotrochozoa</taxon>
        <taxon>Annelida</taxon>
        <taxon>Polychaeta</taxon>
        <taxon>Sedentaria</taxon>
        <taxon>Canalipalpata</taxon>
        <taxon>Sabellida</taxon>
        <taxon>Siboglinidae</taxon>
        <taxon>Ridgeia</taxon>
    </lineage>
</organism>
<reference evidence="8" key="1">
    <citation type="journal article" date="2023" name="Mol. Biol. Evol.">
        <title>Third-Generation Sequencing Reveals the Adaptive Role of the Epigenome in Three Deep-Sea Polychaetes.</title>
        <authorList>
            <person name="Perez M."/>
            <person name="Aroh O."/>
            <person name="Sun Y."/>
            <person name="Lan Y."/>
            <person name="Juniper S.K."/>
            <person name="Young C.R."/>
            <person name="Angers B."/>
            <person name="Qian P.Y."/>
        </authorList>
    </citation>
    <scope>NUCLEOTIDE SEQUENCE</scope>
    <source>
        <strain evidence="8">R07B-5</strain>
    </source>
</reference>
<dbReference type="PANTHER" id="PTHR11592:SF88">
    <property type="entry name" value="GLUTATHIONE PEROXIDASE-RELATED"/>
    <property type="match status" value="1"/>
</dbReference>